<dbReference type="AlphaFoldDB" id="A0AAV5H1Q8"/>
<feature type="compositionally biased region" description="Acidic residues" evidence="2">
    <location>
        <begin position="152"/>
        <end position="165"/>
    </location>
</feature>
<keyword evidence="4" id="KW-1185">Reference proteome</keyword>
<comment type="caution">
    <text evidence="3">The sequence shown here is derived from an EMBL/GenBank/DDBJ whole genome shotgun (WGS) entry which is preliminary data.</text>
</comment>
<proteinExistence type="predicted"/>
<evidence type="ECO:0000313" key="3">
    <source>
        <dbReference type="EMBL" id="GJN94658.1"/>
    </source>
</evidence>
<dbReference type="EMBL" id="BQKY01000018">
    <property type="protein sequence ID" value="GJN94658.1"/>
    <property type="molecule type" value="Genomic_DNA"/>
</dbReference>
<evidence type="ECO:0008006" key="5">
    <source>
        <dbReference type="Google" id="ProtNLM"/>
    </source>
</evidence>
<feature type="region of interest" description="Disordered" evidence="2">
    <location>
        <begin position="88"/>
        <end position="168"/>
    </location>
</feature>
<organism evidence="3 4">
    <name type="scientific">Rhodotorula paludigena</name>
    <dbReference type="NCBI Taxonomy" id="86838"/>
    <lineage>
        <taxon>Eukaryota</taxon>
        <taxon>Fungi</taxon>
        <taxon>Dikarya</taxon>
        <taxon>Basidiomycota</taxon>
        <taxon>Pucciniomycotina</taxon>
        <taxon>Microbotryomycetes</taxon>
        <taxon>Sporidiobolales</taxon>
        <taxon>Sporidiobolaceae</taxon>
        <taxon>Rhodotorula</taxon>
    </lineage>
</organism>
<feature type="region of interest" description="Disordered" evidence="2">
    <location>
        <begin position="1"/>
        <end position="24"/>
    </location>
</feature>
<feature type="compositionally biased region" description="Basic and acidic residues" evidence="2">
    <location>
        <begin position="93"/>
        <end position="102"/>
    </location>
</feature>
<evidence type="ECO:0000256" key="1">
    <source>
        <dbReference type="SAM" id="Coils"/>
    </source>
</evidence>
<feature type="region of interest" description="Disordered" evidence="2">
    <location>
        <begin position="544"/>
        <end position="567"/>
    </location>
</feature>
<sequence length="1161" mass="125994">MDTLQVAEESVKESTVAHPSCPASSNALQSFISRKGLPSERDGVGDVPLLPDAQERFYGVHDRLVAAGACRVATVDELEDEVELGELEDEERLAENEVRDYDISDSSSAHSSDVERKPTRNRSHSTAGLASFTAAALVEGESERELEREHMEDDADLEENADDEEMGRQTRFASSLELSELVVDVKRNELSPIIEFVSYWHEHASKLHPPQVLLHYAAPELAEKPTPVAPEASSTRTDAQLIGGTLTLILPDSTTINLSTPAIHRTGDDARLALFVQAWTSNVHERGRMLRDEIGWVKETEEAEAEAEELKNAPGGDRPWEALKAEGERWMAQAVEWEFETDKLNSLYACILTVPLTPHPPAVFRTTATFVSRRDAQDAAARLAFEADIAKQYALAFKAQIGNGSRGYLRFGSTAKAVESEKEVLEPVALLHGEVKNAFGGVNRYLTWSHGHSPGPSPVHYHSGLDGDVDSPDVSADTPLLSASLTIVFPSTTAFPDPPSPFTASVALQYHTKAHARAACATLALREGLVERLKPYQTQRQMELVRRRAERDKREQERKEEKARAGKEMPKIGAVKYEDLDQLNSPATYLNQCVQVWTGHGSPLKFDYETVPSPSGLGKHYGCALHVYVNPYLNKTYTITPSASHTTRASAKEAAVRLALRERILDLCMPAGFDAERAAIDRRTNKRARRHRTEGEMTSSADSASGAQKSPTKRTRTASPALDVSNQVDLGNADQPQSSKAVADLQSVSRLLQVGESAVAYLDQLILDRLGVDSALAKYSVQRDPSTRLFGATLDVPLSENAESTATFTIACKEQSRMAAQEAVAKTALEGGIAEQLPTIGPGEVLMRPEQLSTKVSRFAEEASENEQSWQAHGGGDGEALVKLRSECAKWLGDNEEVLPQYKVVEQDTGFAATVTVTIINSTSVAPASTRAFGVAASFASRALAADAAASAALSAGVIDLIASLARPAAPPPANVGVLAAWQSKKSKKQLSQTIVPARDSEAHAAARREAYGGFGCATAWMLERLLERARREKEAERKKEERDKVVRNPLLALPVESQVKQKDAELFGLGVGSGSGGQGISKGKGKAEEVGDTGSVEALRAPVFHRDFPFSTSASSGTRIWTSIGDKRFELAHVQAHDAEQRLAKKVLKHLQSESATVKA</sequence>
<reference evidence="3 4" key="1">
    <citation type="submission" date="2021-12" db="EMBL/GenBank/DDBJ databases">
        <title>High titer production of polyol ester of fatty acids by Rhodotorula paludigena BS15 towards product separation-free biomass refinery.</title>
        <authorList>
            <person name="Mano J."/>
            <person name="Ono H."/>
            <person name="Tanaka T."/>
            <person name="Naito K."/>
            <person name="Sushida H."/>
            <person name="Ike M."/>
            <person name="Tokuyasu K."/>
            <person name="Kitaoka M."/>
        </authorList>
    </citation>
    <scope>NUCLEOTIDE SEQUENCE [LARGE SCALE GENOMIC DNA]</scope>
    <source>
        <strain evidence="3 4">BS15</strain>
    </source>
</reference>
<feature type="compositionally biased region" description="Basic and acidic residues" evidence="2">
    <location>
        <begin position="141"/>
        <end position="151"/>
    </location>
</feature>
<gene>
    <name evidence="3" type="ORF">Rhopal_007741-T1</name>
</gene>
<evidence type="ECO:0000256" key="2">
    <source>
        <dbReference type="SAM" id="MobiDB-lite"/>
    </source>
</evidence>
<feature type="coiled-coil region" evidence="1">
    <location>
        <begin position="1020"/>
        <end position="1049"/>
    </location>
</feature>
<feature type="compositionally biased region" description="Polar residues" evidence="2">
    <location>
        <begin position="696"/>
        <end position="710"/>
    </location>
</feature>
<protein>
    <recommendedName>
        <fullName evidence="5">DRBM domain-containing protein</fullName>
    </recommendedName>
</protein>
<feature type="compositionally biased region" description="Polar residues" evidence="2">
    <location>
        <begin position="724"/>
        <end position="738"/>
    </location>
</feature>
<keyword evidence="1" id="KW-0175">Coiled coil</keyword>
<accession>A0AAV5H1Q8</accession>
<name>A0AAV5H1Q8_9BASI</name>
<evidence type="ECO:0000313" key="4">
    <source>
        <dbReference type="Proteomes" id="UP001342314"/>
    </source>
</evidence>
<dbReference type="Proteomes" id="UP001342314">
    <property type="component" value="Unassembled WGS sequence"/>
</dbReference>
<feature type="region of interest" description="Disordered" evidence="2">
    <location>
        <begin position="683"/>
        <end position="738"/>
    </location>
</feature>